<organism evidence="2 3">
    <name type="scientific">Haoranjiania flava</name>
    <dbReference type="NCBI Taxonomy" id="1856322"/>
    <lineage>
        <taxon>Bacteria</taxon>
        <taxon>Pseudomonadati</taxon>
        <taxon>Bacteroidota</taxon>
        <taxon>Chitinophagia</taxon>
        <taxon>Chitinophagales</taxon>
        <taxon>Chitinophagaceae</taxon>
        <taxon>Haoranjiania</taxon>
    </lineage>
</organism>
<evidence type="ECO:0008006" key="4">
    <source>
        <dbReference type="Google" id="ProtNLM"/>
    </source>
</evidence>
<dbReference type="PROSITE" id="PS51257">
    <property type="entry name" value="PROKAR_LIPOPROTEIN"/>
    <property type="match status" value="1"/>
</dbReference>
<dbReference type="EMBL" id="JAOTPL010000009">
    <property type="protein sequence ID" value="MCU7694462.1"/>
    <property type="molecule type" value="Genomic_DNA"/>
</dbReference>
<keyword evidence="3" id="KW-1185">Reference proteome</keyword>
<gene>
    <name evidence="2" type="ORF">OD355_08030</name>
</gene>
<protein>
    <recommendedName>
        <fullName evidence="4">Lipoprotein</fullName>
    </recommendedName>
</protein>
<reference evidence="2" key="1">
    <citation type="submission" date="2022-10" db="EMBL/GenBank/DDBJ databases">
        <authorList>
            <person name="Kim H.S."/>
            <person name="Kim J.-S."/>
            <person name="Suh M.K."/>
            <person name="Eom M.K."/>
            <person name="Lee J.-S."/>
        </authorList>
    </citation>
    <scope>NUCLEOTIDE SEQUENCE</scope>
    <source>
        <strain evidence="2">LIP-5</strain>
    </source>
</reference>
<dbReference type="RefSeq" id="WP_263037947.1">
    <property type="nucleotide sequence ID" value="NZ_JAOTPL010000009.1"/>
</dbReference>
<evidence type="ECO:0000313" key="3">
    <source>
        <dbReference type="Proteomes" id="UP001209317"/>
    </source>
</evidence>
<keyword evidence="1" id="KW-0732">Signal</keyword>
<sequence length="167" mass="18370">MQRILPFAALLLSIFLISCADNSKKAFEFSETITQQEQRLIPKIETAEATLGHLFETGNNDSARIVSDNMAAEVQRSIDTIQGMSLPGGIKGGAEFKQESLKYFEGLKAVYTGYSKVSAQTDTAAYRVEAEKLLQTVADKEKLVQDIVTAQQKFAKDNGFKVADPKN</sequence>
<dbReference type="Proteomes" id="UP001209317">
    <property type="component" value="Unassembled WGS sequence"/>
</dbReference>
<evidence type="ECO:0000256" key="1">
    <source>
        <dbReference type="SAM" id="SignalP"/>
    </source>
</evidence>
<evidence type="ECO:0000313" key="2">
    <source>
        <dbReference type="EMBL" id="MCU7694462.1"/>
    </source>
</evidence>
<name>A0AAE3ILP8_9BACT</name>
<proteinExistence type="predicted"/>
<accession>A0AAE3ILP8</accession>
<comment type="caution">
    <text evidence="2">The sequence shown here is derived from an EMBL/GenBank/DDBJ whole genome shotgun (WGS) entry which is preliminary data.</text>
</comment>
<dbReference type="AlphaFoldDB" id="A0AAE3ILP8"/>
<feature type="chain" id="PRO_5041981691" description="Lipoprotein" evidence="1">
    <location>
        <begin position="21"/>
        <end position="167"/>
    </location>
</feature>
<feature type="signal peptide" evidence="1">
    <location>
        <begin position="1"/>
        <end position="20"/>
    </location>
</feature>